<dbReference type="Proteomes" id="UP001234297">
    <property type="component" value="Chromosome 6"/>
</dbReference>
<name>A0ACC2KZB0_PERAE</name>
<evidence type="ECO:0000313" key="2">
    <source>
        <dbReference type="Proteomes" id="UP001234297"/>
    </source>
</evidence>
<evidence type="ECO:0000313" key="1">
    <source>
        <dbReference type="EMBL" id="KAJ8626144.1"/>
    </source>
</evidence>
<reference evidence="1 2" key="1">
    <citation type="journal article" date="2022" name="Hortic Res">
        <title>A haplotype resolved chromosomal level avocado genome allows analysis of novel avocado genes.</title>
        <authorList>
            <person name="Nath O."/>
            <person name="Fletcher S.J."/>
            <person name="Hayward A."/>
            <person name="Shaw L.M."/>
            <person name="Masouleh A.K."/>
            <person name="Furtado A."/>
            <person name="Henry R.J."/>
            <person name="Mitter N."/>
        </authorList>
    </citation>
    <scope>NUCLEOTIDE SEQUENCE [LARGE SCALE GENOMIC DNA]</scope>
    <source>
        <strain evidence="2">cv. Hass</strain>
    </source>
</reference>
<organism evidence="1 2">
    <name type="scientific">Persea americana</name>
    <name type="common">Avocado</name>
    <dbReference type="NCBI Taxonomy" id="3435"/>
    <lineage>
        <taxon>Eukaryota</taxon>
        <taxon>Viridiplantae</taxon>
        <taxon>Streptophyta</taxon>
        <taxon>Embryophyta</taxon>
        <taxon>Tracheophyta</taxon>
        <taxon>Spermatophyta</taxon>
        <taxon>Magnoliopsida</taxon>
        <taxon>Magnoliidae</taxon>
        <taxon>Laurales</taxon>
        <taxon>Lauraceae</taxon>
        <taxon>Persea</taxon>
    </lineage>
</organism>
<gene>
    <name evidence="1" type="ORF">MRB53_019451</name>
</gene>
<sequence>MLLPIAVIIERVPTSWLRMSSVFAIGRTQHLLPSIPASSPSRLLSWEISLWCPPFAHWCISFSLLCLIHLEVPRRVCGY</sequence>
<comment type="caution">
    <text evidence="1">The sequence shown here is derived from an EMBL/GenBank/DDBJ whole genome shotgun (WGS) entry which is preliminary data.</text>
</comment>
<protein>
    <submittedName>
        <fullName evidence="1">Uncharacterized protein</fullName>
    </submittedName>
</protein>
<proteinExistence type="predicted"/>
<keyword evidence="2" id="KW-1185">Reference proteome</keyword>
<dbReference type="EMBL" id="CM056814">
    <property type="protein sequence ID" value="KAJ8626144.1"/>
    <property type="molecule type" value="Genomic_DNA"/>
</dbReference>
<accession>A0ACC2KZB0</accession>